<dbReference type="InParanoid" id="D6TCR0"/>
<feature type="transmembrane region" description="Helical" evidence="1">
    <location>
        <begin position="133"/>
        <end position="158"/>
    </location>
</feature>
<name>D6TCR0_KTERA</name>
<organism evidence="2 3">
    <name type="scientific">Ktedonobacter racemifer DSM 44963</name>
    <dbReference type="NCBI Taxonomy" id="485913"/>
    <lineage>
        <taxon>Bacteria</taxon>
        <taxon>Bacillati</taxon>
        <taxon>Chloroflexota</taxon>
        <taxon>Ktedonobacteria</taxon>
        <taxon>Ktedonobacterales</taxon>
        <taxon>Ktedonobacteraceae</taxon>
        <taxon>Ktedonobacter</taxon>
    </lineage>
</organism>
<feature type="transmembrane region" description="Helical" evidence="1">
    <location>
        <begin position="12"/>
        <end position="32"/>
    </location>
</feature>
<dbReference type="eggNOG" id="ENOG5033ZCE">
    <property type="taxonomic scope" value="Bacteria"/>
</dbReference>
<feature type="transmembrane region" description="Helical" evidence="1">
    <location>
        <begin position="165"/>
        <end position="183"/>
    </location>
</feature>
<keyword evidence="3" id="KW-1185">Reference proteome</keyword>
<feature type="transmembrane region" description="Helical" evidence="1">
    <location>
        <begin position="92"/>
        <end position="113"/>
    </location>
</feature>
<sequence>MSSPSATQLIRLGLLTIPLTGVLKLVGNLGTFNSVGYGIPDQQAAQTITGSGFFIGEFVGSILPTVLFIFGSFALFVYLFNTTARRWATIGMVLSVVGSALVLPPLGVVNYAFPALGHAYLAGDRGAIGLVNNFFRFPLLTVFFPVLLQPVGTILFSIGIWRSEALSRFSAVLFAVAGLLIAIPVPIHLIRWTGGVVMIIAGAWMVWSFLRQPEPYPRVKAQGEEAIRGSMRSANPV</sequence>
<evidence type="ECO:0000313" key="2">
    <source>
        <dbReference type="EMBL" id="EFH88174.1"/>
    </source>
</evidence>
<feature type="transmembrane region" description="Helical" evidence="1">
    <location>
        <begin position="189"/>
        <end position="210"/>
    </location>
</feature>
<comment type="caution">
    <text evidence="2">The sequence shown here is derived from an EMBL/GenBank/DDBJ whole genome shotgun (WGS) entry which is preliminary data.</text>
</comment>
<gene>
    <name evidence="2" type="ORF">Krac_9582</name>
</gene>
<evidence type="ECO:0000313" key="3">
    <source>
        <dbReference type="Proteomes" id="UP000004508"/>
    </source>
</evidence>
<protein>
    <submittedName>
        <fullName evidence="2">Uncharacterized protein</fullName>
    </submittedName>
</protein>
<dbReference type="Proteomes" id="UP000004508">
    <property type="component" value="Unassembled WGS sequence"/>
</dbReference>
<accession>D6TCR0</accession>
<keyword evidence="1" id="KW-0812">Transmembrane</keyword>
<evidence type="ECO:0000256" key="1">
    <source>
        <dbReference type="SAM" id="Phobius"/>
    </source>
</evidence>
<dbReference type="AlphaFoldDB" id="D6TCR0"/>
<keyword evidence="1" id="KW-0472">Membrane</keyword>
<feature type="transmembrane region" description="Helical" evidence="1">
    <location>
        <begin position="52"/>
        <end position="80"/>
    </location>
</feature>
<dbReference type="OrthoDB" id="4937429at2"/>
<dbReference type="EMBL" id="ADVG01000001">
    <property type="protein sequence ID" value="EFH88174.1"/>
    <property type="molecule type" value="Genomic_DNA"/>
</dbReference>
<keyword evidence="1" id="KW-1133">Transmembrane helix</keyword>
<dbReference type="RefSeq" id="WP_007903989.1">
    <property type="nucleotide sequence ID" value="NZ_ADVG01000001.1"/>
</dbReference>
<dbReference type="STRING" id="485913.Krac_9582"/>
<reference evidence="2 3" key="1">
    <citation type="journal article" date="2011" name="Stand. Genomic Sci.">
        <title>Non-contiguous finished genome sequence and contextual data of the filamentous soil bacterium Ktedonobacter racemifer type strain (SOSP1-21).</title>
        <authorList>
            <person name="Chang Y.J."/>
            <person name="Land M."/>
            <person name="Hauser L."/>
            <person name="Chertkov O."/>
            <person name="Del Rio T.G."/>
            <person name="Nolan M."/>
            <person name="Copeland A."/>
            <person name="Tice H."/>
            <person name="Cheng J.F."/>
            <person name="Lucas S."/>
            <person name="Han C."/>
            <person name="Goodwin L."/>
            <person name="Pitluck S."/>
            <person name="Ivanova N."/>
            <person name="Ovchinikova G."/>
            <person name="Pati A."/>
            <person name="Chen A."/>
            <person name="Palaniappan K."/>
            <person name="Mavromatis K."/>
            <person name="Liolios K."/>
            <person name="Brettin T."/>
            <person name="Fiebig A."/>
            <person name="Rohde M."/>
            <person name="Abt B."/>
            <person name="Goker M."/>
            <person name="Detter J.C."/>
            <person name="Woyke T."/>
            <person name="Bristow J."/>
            <person name="Eisen J.A."/>
            <person name="Markowitz V."/>
            <person name="Hugenholtz P."/>
            <person name="Kyrpides N.C."/>
            <person name="Klenk H.P."/>
            <person name="Lapidus A."/>
        </authorList>
    </citation>
    <scope>NUCLEOTIDE SEQUENCE [LARGE SCALE GENOMIC DNA]</scope>
    <source>
        <strain evidence="3">DSM 44963</strain>
    </source>
</reference>
<proteinExistence type="predicted"/>